<dbReference type="InterPro" id="IPR029058">
    <property type="entry name" value="AB_hydrolase_fold"/>
</dbReference>
<dbReference type="Gene3D" id="3.40.50.1820">
    <property type="entry name" value="alpha/beta hydrolase"/>
    <property type="match status" value="1"/>
</dbReference>
<organism evidence="5 6">
    <name type="scientific">Syncephalastrum racemosum</name>
    <name type="common">Filamentous fungus</name>
    <dbReference type="NCBI Taxonomy" id="13706"/>
    <lineage>
        <taxon>Eukaryota</taxon>
        <taxon>Fungi</taxon>
        <taxon>Fungi incertae sedis</taxon>
        <taxon>Mucoromycota</taxon>
        <taxon>Mucoromycotina</taxon>
        <taxon>Mucoromycetes</taxon>
        <taxon>Mucorales</taxon>
        <taxon>Syncephalastraceae</taxon>
        <taxon>Syncephalastrum</taxon>
    </lineage>
</organism>
<dbReference type="AlphaFoldDB" id="A0A1X2HJG0"/>
<evidence type="ECO:0000313" key="5">
    <source>
        <dbReference type="EMBL" id="ORY99152.1"/>
    </source>
</evidence>
<dbReference type="GO" id="GO:0016787">
    <property type="term" value="F:hydrolase activity"/>
    <property type="evidence" value="ECO:0007669"/>
    <property type="project" value="UniProtKB-KW"/>
</dbReference>
<protein>
    <submittedName>
        <fullName evidence="5">Alpha/beta hydrolase fold-domain-containing protein</fullName>
    </submittedName>
</protein>
<dbReference type="SUPFAM" id="SSF53474">
    <property type="entry name" value="alpha/beta-Hydrolases"/>
    <property type="match status" value="1"/>
</dbReference>
<dbReference type="FunCoup" id="A0A1X2HJG0">
    <property type="interactions" value="94"/>
</dbReference>
<comment type="caution">
    <text evidence="5">The sequence shown here is derived from an EMBL/GenBank/DDBJ whole genome shotgun (WGS) entry which is preliminary data.</text>
</comment>
<evidence type="ECO:0000313" key="6">
    <source>
        <dbReference type="Proteomes" id="UP000242180"/>
    </source>
</evidence>
<dbReference type="STRING" id="13706.A0A1X2HJG0"/>
<dbReference type="OMA" id="GTHDLFH"/>
<accession>A0A1X2HJG0</accession>
<dbReference type="PANTHER" id="PTHR48081">
    <property type="entry name" value="AB HYDROLASE SUPERFAMILY PROTEIN C4A8.06C"/>
    <property type="match status" value="1"/>
</dbReference>
<reference evidence="5 6" key="1">
    <citation type="submission" date="2016-07" db="EMBL/GenBank/DDBJ databases">
        <title>Pervasive Adenine N6-methylation of Active Genes in Fungi.</title>
        <authorList>
            <consortium name="DOE Joint Genome Institute"/>
            <person name="Mondo S.J."/>
            <person name="Dannebaum R.O."/>
            <person name="Kuo R.C."/>
            <person name="Labutti K."/>
            <person name="Haridas S."/>
            <person name="Kuo A."/>
            <person name="Salamov A."/>
            <person name="Ahrendt S.R."/>
            <person name="Lipzen A."/>
            <person name="Sullivan W."/>
            <person name="Andreopoulos W.B."/>
            <person name="Clum A."/>
            <person name="Lindquist E."/>
            <person name="Daum C."/>
            <person name="Ramamoorthy G.K."/>
            <person name="Gryganskyi A."/>
            <person name="Culley D."/>
            <person name="Magnuson J.K."/>
            <person name="James T.Y."/>
            <person name="O'Malley M.A."/>
            <person name="Stajich J.E."/>
            <person name="Spatafora J.W."/>
            <person name="Visel A."/>
            <person name="Grigoriev I.V."/>
        </authorList>
    </citation>
    <scope>NUCLEOTIDE SEQUENCE [LARGE SCALE GENOMIC DNA]</scope>
    <source>
        <strain evidence="5 6">NRRL 2496</strain>
    </source>
</reference>
<comment type="similarity">
    <text evidence="1">Belongs to the 'GDXG' lipolytic enzyme family.</text>
</comment>
<dbReference type="InterPro" id="IPR033140">
    <property type="entry name" value="Lipase_GDXG_put_SER_AS"/>
</dbReference>
<feature type="domain" description="Alpha/beta hydrolase fold-3" evidence="4">
    <location>
        <begin position="46"/>
        <end position="259"/>
    </location>
</feature>
<dbReference type="OrthoDB" id="408631at2759"/>
<gene>
    <name evidence="5" type="ORF">BCR43DRAFT_437180</name>
</gene>
<name>A0A1X2HJG0_SYNRA</name>
<dbReference type="Proteomes" id="UP000242180">
    <property type="component" value="Unassembled WGS sequence"/>
</dbReference>
<evidence type="ECO:0000256" key="1">
    <source>
        <dbReference type="ARBA" id="ARBA00010515"/>
    </source>
</evidence>
<dbReference type="InterPro" id="IPR013094">
    <property type="entry name" value="AB_hydrolase_3"/>
</dbReference>
<keyword evidence="6" id="KW-1185">Reference proteome</keyword>
<dbReference type="Pfam" id="PF07859">
    <property type="entry name" value="Abhydrolase_3"/>
    <property type="match status" value="1"/>
</dbReference>
<dbReference type="InParanoid" id="A0A1X2HJG0"/>
<sequence length="284" mass="30958">MVDPTGRDPVPEVVCKEFAVKTEKYDTIPIFVIRPPGTEDEVLPALIYTHGGGYVFGNKLAYEKLTAEIAVKAHIAVIHVEYTLIPEAQYPRPLEESYDALKWVHENGKELLRIDPARIGIAGDSAGGNLCAGLTLLTKQRGHVDWIQSQVLIYPYLASDEQRLAFESVKLYGDGSYGAGLIHITMSDGALFPQGKITDSITAPLTATREELTGLPPTLVITCEYDMLRDEAEEYVSKLIEAGGDATALRVNNTLHAYLAVPVADTPAYHTSIAAIAGHLQRTL</sequence>
<evidence type="ECO:0000256" key="2">
    <source>
        <dbReference type="ARBA" id="ARBA00022801"/>
    </source>
</evidence>
<evidence type="ECO:0000256" key="3">
    <source>
        <dbReference type="PROSITE-ProRule" id="PRU10038"/>
    </source>
</evidence>
<dbReference type="InterPro" id="IPR050300">
    <property type="entry name" value="GDXG_lipolytic_enzyme"/>
</dbReference>
<dbReference type="EMBL" id="MCGN01000003">
    <property type="protein sequence ID" value="ORY99152.1"/>
    <property type="molecule type" value="Genomic_DNA"/>
</dbReference>
<dbReference type="PANTHER" id="PTHR48081:SF8">
    <property type="entry name" value="ALPHA_BETA HYDROLASE FOLD-3 DOMAIN-CONTAINING PROTEIN-RELATED"/>
    <property type="match status" value="1"/>
</dbReference>
<keyword evidence="2 5" id="KW-0378">Hydrolase</keyword>
<proteinExistence type="inferred from homology"/>
<evidence type="ECO:0000259" key="4">
    <source>
        <dbReference type="Pfam" id="PF07859"/>
    </source>
</evidence>
<feature type="active site" evidence="3">
    <location>
        <position position="125"/>
    </location>
</feature>
<dbReference type="PROSITE" id="PS01174">
    <property type="entry name" value="LIPASE_GDXG_SER"/>
    <property type="match status" value="1"/>
</dbReference>